<evidence type="ECO:0000256" key="4">
    <source>
        <dbReference type="ARBA" id="ARBA00023125"/>
    </source>
</evidence>
<evidence type="ECO:0000259" key="7">
    <source>
        <dbReference type="PROSITE" id="PS50045"/>
    </source>
</evidence>
<evidence type="ECO:0000256" key="5">
    <source>
        <dbReference type="ARBA" id="ARBA00023163"/>
    </source>
</evidence>
<dbReference type="PROSITE" id="PS00676">
    <property type="entry name" value="SIGMA54_INTERACT_2"/>
    <property type="match status" value="1"/>
</dbReference>
<reference evidence="9 10" key="1">
    <citation type="submission" date="2020-07" db="EMBL/GenBank/DDBJ databases">
        <title>Genomic Encyclopedia of Type Strains, Phase IV (KMG-IV): sequencing the most valuable type-strain genomes for metagenomic binning, comparative biology and taxonomic classification.</title>
        <authorList>
            <person name="Goeker M."/>
        </authorList>
    </citation>
    <scope>NUCLEOTIDE SEQUENCE [LARGE SCALE GENOMIC DNA]</scope>
    <source>
        <strain evidence="9 10">DSM 17721</strain>
    </source>
</reference>
<gene>
    <name evidence="9" type="ORF">HNR65_001726</name>
</gene>
<dbReference type="PANTHER" id="PTHR32071:SF113">
    <property type="entry name" value="ALGINATE BIOSYNTHESIS TRANSCRIPTIONAL REGULATORY PROTEIN ALGB"/>
    <property type="match status" value="1"/>
</dbReference>
<keyword evidence="3" id="KW-0805">Transcription regulation</keyword>
<evidence type="ECO:0000256" key="1">
    <source>
        <dbReference type="ARBA" id="ARBA00022741"/>
    </source>
</evidence>
<dbReference type="GO" id="GO:0006355">
    <property type="term" value="P:regulation of DNA-templated transcription"/>
    <property type="evidence" value="ECO:0007669"/>
    <property type="project" value="InterPro"/>
</dbReference>
<dbReference type="InterPro" id="IPR027417">
    <property type="entry name" value="P-loop_NTPase"/>
</dbReference>
<dbReference type="AlphaFoldDB" id="A0A7W0C914"/>
<dbReference type="PROSITE" id="PS00675">
    <property type="entry name" value="SIGMA54_INTERACT_1"/>
    <property type="match status" value="1"/>
</dbReference>
<dbReference type="GO" id="GO:0043565">
    <property type="term" value="F:sequence-specific DNA binding"/>
    <property type="evidence" value="ECO:0007669"/>
    <property type="project" value="InterPro"/>
</dbReference>
<feature type="domain" description="Sigma-54 factor interaction" evidence="7">
    <location>
        <begin position="149"/>
        <end position="378"/>
    </location>
</feature>
<dbReference type="Gene3D" id="1.10.10.60">
    <property type="entry name" value="Homeodomain-like"/>
    <property type="match status" value="1"/>
</dbReference>
<keyword evidence="10" id="KW-1185">Reference proteome</keyword>
<dbReference type="Pfam" id="PF00158">
    <property type="entry name" value="Sigma54_activat"/>
    <property type="match status" value="1"/>
</dbReference>
<evidence type="ECO:0000256" key="2">
    <source>
        <dbReference type="ARBA" id="ARBA00022840"/>
    </source>
</evidence>
<dbReference type="Gene3D" id="3.40.50.300">
    <property type="entry name" value="P-loop containing nucleotide triphosphate hydrolases"/>
    <property type="match status" value="1"/>
</dbReference>
<comment type="caution">
    <text evidence="9">The sequence shown here is derived from an EMBL/GenBank/DDBJ whole genome shotgun (WGS) entry which is preliminary data.</text>
</comment>
<dbReference type="InterPro" id="IPR009057">
    <property type="entry name" value="Homeodomain-like_sf"/>
</dbReference>
<dbReference type="EMBL" id="JACDUS010000004">
    <property type="protein sequence ID" value="MBA2881399.1"/>
    <property type="molecule type" value="Genomic_DNA"/>
</dbReference>
<keyword evidence="4 9" id="KW-0238">DNA-binding</keyword>
<dbReference type="InterPro" id="IPR002197">
    <property type="entry name" value="HTH_Fis"/>
</dbReference>
<dbReference type="PROSITE" id="PS50110">
    <property type="entry name" value="RESPONSE_REGULATORY"/>
    <property type="match status" value="1"/>
</dbReference>
<dbReference type="GO" id="GO:0000160">
    <property type="term" value="P:phosphorelay signal transduction system"/>
    <property type="evidence" value="ECO:0007669"/>
    <property type="project" value="InterPro"/>
</dbReference>
<dbReference type="Pfam" id="PF00072">
    <property type="entry name" value="Response_reg"/>
    <property type="match status" value="1"/>
</dbReference>
<dbReference type="SUPFAM" id="SSF46689">
    <property type="entry name" value="Homeodomain-like"/>
    <property type="match status" value="1"/>
</dbReference>
<dbReference type="GO" id="GO:0005524">
    <property type="term" value="F:ATP binding"/>
    <property type="evidence" value="ECO:0007669"/>
    <property type="project" value="UniProtKB-KW"/>
</dbReference>
<keyword evidence="1" id="KW-0547">Nucleotide-binding</keyword>
<feature type="modified residue" description="4-aspartylphosphate" evidence="6">
    <location>
        <position position="57"/>
    </location>
</feature>
<dbReference type="CDD" id="cd00009">
    <property type="entry name" value="AAA"/>
    <property type="match status" value="1"/>
</dbReference>
<dbReference type="SUPFAM" id="SSF52540">
    <property type="entry name" value="P-loop containing nucleoside triphosphate hydrolases"/>
    <property type="match status" value="1"/>
</dbReference>
<protein>
    <submittedName>
        <fullName evidence="9">DNA-binding NtrC family response regulator</fullName>
    </submittedName>
</protein>
<evidence type="ECO:0000256" key="3">
    <source>
        <dbReference type="ARBA" id="ARBA00023015"/>
    </source>
</evidence>
<dbReference type="InterPro" id="IPR001789">
    <property type="entry name" value="Sig_transdc_resp-reg_receiver"/>
</dbReference>
<dbReference type="InterPro" id="IPR025943">
    <property type="entry name" value="Sigma_54_int_dom_ATP-bd_2"/>
</dbReference>
<evidence type="ECO:0000259" key="8">
    <source>
        <dbReference type="PROSITE" id="PS50110"/>
    </source>
</evidence>
<organism evidence="9 10">
    <name type="scientific">Desulfosalsimonas propionicica</name>
    <dbReference type="NCBI Taxonomy" id="332175"/>
    <lineage>
        <taxon>Bacteria</taxon>
        <taxon>Pseudomonadati</taxon>
        <taxon>Thermodesulfobacteriota</taxon>
        <taxon>Desulfobacteria</taxon>
        <taxon>Desulfobacterales</taxon>
        <taxon>Desulfosalsimonadaceae</taxon>
        <taxon>Desulfosalsimonas</taxon>
    </lineage>
</organism>
<dbReference type="FunFam" id="3.40.50.300:FF:000006">
    <property type="entry name" value="DNA-binding transcriptional regulator NtrC"/>
    <property type="match status" value="1"/>
</dbReference>
<dbReference type="PANTHER" id="PTHR32071">
    <property type="entry name" value="TRANSCRIPTIONAL REGULATORY PROTEIN"/>
    <property type="match status" value="1"/>
</dbReference>
<dbReference type="SMART" id="SM00448">
    <property type="entry name" value="REC"/>
    <property type="match status" value="1"/>
</dbReference>
<sequence>MSEQKAARILIVDDEVHICRNCRKILSKQAYETEYVLDGRSALEKLAEKSYDVVITDVKMGRIGGTEVLKWLRENHPETMVIVITGYASVSSAVELMKTGAFDYLPKPFTPDELRQVVADAVEQQKIVRQNRRLMQEPYQHMPRLSHQLIGSSPQIRKVISMIQKVADTDATVLLSGESGTGKELVARAIHANSSRHDKVFFGVDCGTLSGSLLESELFGYRKGAFTDAQKDKSGIFELADGGTVFLDEISNTTPDIQGKLLRFLDTREFLPLGDTAHRRVDVRLIFATNRELNQMVAEKSFREDFYYRIYVYPIYLPPLRERKSDILPIAYHFLGQLNNQRGKSISGFDPEAASRLLNYHWPGNVRQLRNVIERAVILCETDTITIQDLPHLSDIDDIERLMECVPETNAELIRIKKEIRQKAVAKVEKNFLLNALEQNDWNISRAARQTGMQRPNFQNLMKKYGIRPSSG</sequence>
<dbReference type="InterPro" id="IPR011006">
    <property type="entry name" value="CheY-like_superfamily"/>
</dbReference>
<dbReference type="RefSeq" id="WP_181551062.1">
    <property type="nucleotide sequence ID" value="NZ_JACDUS010000004.1"/>
</dbReference>
<dbReference type="Pfam" id="PF25601">
    <property type="entry name" value="AAA_lid_14"/>
    <property type="match status" value="1"/>
</dbReference>
<evidence type="ECO:0000313" key="10">
    <source>
        <dbReference type="Proteomes" id="UP000525298"/>
    </source>
</evidence>
<dbReference type="Pfam" id="PF02954">
    <property type="entry name" value="HTH_8"/>
    <property type="match status" value="1"/>
</dbReference>
<dbReference type="PROSITE" id="PS50045">
    <property type="entry name" value="SIGMA54_INTERACT_4"/>
    <property type="match status" value="1"/>
</dbReference>
<dbReference type="PRINTS" id="PR01590">
    <property type="entry name" value="HTHFIS"/>
</dbReference>
<dbReference type="InterPro" id="IPR058031">
    <property type="entry name" value="AAA_lid_NorR"/>
</dbReference>
<dbReference type="SMART" id="SM00382">
    <property type="entry name" value="AAA"/>
    <property type="match status" value="1"/>
</dbReference>
<evidence type="ECO:0000256" key="6">
    <source>
        <dbReference type="PROSITE-ProRule" id="PRU00169"/>
    </source>
</evidence>
<dbReference type="InterPro" id="IPR003593">
    <property type="entry name" value="AAA+_ATPase"/>
</dbReference>
<evidence type="ECO:0000313" key="9">
    <source>
        <dbReference type="EMBL" id="MBA2881399.1"/>
    </source>
</evidence>
<feature type="domain" description="Response regulatory" evidence="8">
    <location>
        <begin position="8"/>
        <end position="122"/>
    </location>
</feature>
<dbReference type="SUPFAM" id="SSF52172">
    <property type="entry name" value="CheY-like"/>
    <property type="match status" value="1"/>
</dbReference>
<dbReference type="InterPro" id="IPR002078">
    <property type="entry name" value="Sigma_54_int"/>
</dbReference>
<keyword evidence="6" id="KW-0597">Phosphoprotein</keyword>
<dbReference type="Gene3D" id="1.10.8.60">
    <property type="match status" value="1"/>
</dbReference>
<proteinExistence type="predicted"/>
<dbReference type="InterPro" id="IPR025944">
    <property type="entry name" value="Sigma_54_int_dom_CS"/>
</dbReference>
<keyword evidence="2" id="KW-0067">ATP-binding</keyword>
<keyword evidence="5" id="KW-0804">Transcription</keyword>
<dbReference type="Proteomes" id="UP000525298">
    <property type="component" value="Unassembled WGS sequence"/>
</dbReference>
<dbReference type="InterPro" id="IPR025662">
    <property type="entry name" value="Sigma_54_int_dom_ATP-bd_1"/>
</dbReference>
<dbReference type="Gene3D" id="3.40.50.2300">
    <property type="match status" value="1"/>
</dbReference>
<accession>A0A7W0C914</accession>
<name>A0A7W0C914_9BACT</name>
<dbReference type="PROSITE" id="PS00688">
    <property type="entry name" value="SIGMA54_INTERACT_3"/>
    <property type="match status" value="1"/>
</dbReference>